<sequence length="95" mass="10657">MIHWPVPTNVKQIKGFLGLTGFYRKFVKHCASIAAPLTDLLRKDVFQWHDQAQTSFDKLKQAMTEASVLAQPNFDEDFVLETDDSGLGMGAVLCQ</sequence>
<dbReference type="Pfam" id="PF17919">
    <property type="entry name" value="RT_RNaseH_2"/>
    <property type="match status" value="1"/>
</dbReference>
<dbReference type="EMBL" id="LXQA010310196">
    <property type="protein sequence ID" value="MCI42875.1"/>
    <property type="molecule type" value="Genomic_DNA"/>
</dbReference>
<proteinExistence type="predicted"/>
<dbReference type="PANTHER" id="PTHR34072">
    <property type="entry name" value="ENZYMATIC POLYPROTEIN-RELATED"/>
    <property type="match status" value="1"/>
</dbReference>
<dbReference type="InterPro" id="IPR043502">
    <property type="entry name" value="DNA/RNA_pol_sf"/>
</dbReference>
<dbReference type="PANTHER" id="PTHR34072:SF55">
    <property type="entry name" value="DNA_RNA POLYMERASES SUPERFAMILY PROTEIN"/>
    <property type="match status" value="1"/>
</dbReference>
<evidence type="ECO:0000313" key="3">
    <source>
        <dbReference type="Proteomes" id="UP000265520"/>
    </source>
</evidence>
<keyword evidence="3" id="KW-1185">Reference proteome</keyword>
<dbReference type="FunFam" id="3.30.70.270:FF:000020">
    <property type="entry name" value="Transposon Tf2-6 polyprotein-like Protein"/>
    <property type="match status" value="1"/>
</dbReference>
<evidence type="ECO:0000313" key="2">
    <source>
        <dbReference type="EMBL" id="MCI42875.1"/>
    </source>
</evidence>
<dbReference type="SUPFAM" id="SSF56672">
    <property type="entry name" value="DNA/RNA polymerases"/>
    <property type="match status" value="1"/>
</dbReference>
<dbReference type="Proteomes" id="UP000265520">
    <property type="component" value="Unassembled WGS sequence"/>
</dbReference>
<dbReference type="Gene3D" id="3.30.70.270">
    <property type="match status" value="1"/>
</dbReference>
<name>A0A392S4N3_9FABA</name>
<evidence type="ECO:0000259" key="1">
    <source>
        <dbReference type="Pfam" id="PF17919"/>
    </source>
</evidence>
<feature type="domain" description="Reverse transcriptase/retrotransposon-derived protein RNase H-like" evidence="1">
    <location>
        <begin position="48"/>
        <end position="95"/>
    </location>
</feature>
<dbReference type="InterPro" id="IPR041577">
    <property type="entry name" value="RT_RNaseH_2"/>
</dbReference>
<organism evidence="2 3">
    <name type="scientific">Trifolium medium</name>
    <dbReference type="NCBI Taxonomy" id="97028"/>
    <lineage>
        <taxon>Eukaryota</taxon>
        <taxon>Viridiplantae</taxon>
        <taxon>Streptophyta</taxon>
        <taxon>Embryophyta</taxon>
        <taxon>Tracheophyta</taxon>
        <taxon>Spermatophyta</taxon>
        <taxon>Magnoliopsida</taxon>
        <taxon>eudicotyledons</taxon>
        <taxon>Gunneridae</taxon>
        <taxon>Pentapetalae</taxon>
        <taxon>rosids</taxon>
        <taxon>fabids</taxon>
        <taxon>Fabales</taxon>
        <taxon>Fabaceae</taxon>
        <taxon>Papilionoideae</taxon>
        <taxon>50 kb inversion clade</taxon>
        <taxon>NPAAA clade</taxon>
        <taxon>Hologalegina</taxon>
        <taxon>IRL clade</taxon>
        <taxon>Trifolieae</taxon>
        <taxon>Trifolium</taxon>
    </lineage>
</organism>
<accession>A0A392S4N3</accession>
<dbReference type="InterPro" id="IPR043128">
    <property type="entry name" value="Rev_trsase/Diguanyl_cyclase"/>
</dbReference>
<protein>
    <recommendedName>
        <fullName evidence="1">Reverse transcriptase/retrotransposon-derived protein RNase H-like domain-containing protein</fullName>
    </recommendedName>
</protein>
<dbReference type="AlphaFoldDB" id="A0A392S4N3"/>
<comment type="caution">
    <text evidence="2">The sequence shown here is derived from an EMBL/GenBank/DDBJ whole genome shotgun (WGS) entry which is preliminary data.</text>
</comment>
<reference evidence="2 3" key="1">
    <citation type="journal article" date="2018" name="Front. Plant Sci.">
        <title>Red Clover (Trifolium pratense) and Zigzag Clover (T. medium) - A Picture of Genomic Similarities and Differences.</title>
        <authorList>
            <person name="Dluhosova J."/>
            <person name="Istvanek J."/>
            <person name="Nedelnik J."/>
            <person name="Repkova J."/>
        </authorList>
    </citation>
    <scope>NUCLEOTIDE SEQUENCE [LARGE SCALE GENOMIC DNA]</scope>
    <source>
        <strain evidence="3">cv. 10/8</strain>
        <tissue evidence="2">Leaf</tissue>
    </source>
</reference>
<feature type="non-terminal residue" evidence="2">
    <location>
        <position position="95"/>
    </location>
</feature>